<dbReference type="Gene3D" id="1.10.287.10">
    <property type="entry name" value="S15/NS1, RNA-binding"/>
    <property type="match status" value="1"/>
</dbReference>
<evidence type="ECO:0000256" key="3">
    <source>
        <dbReference type="ARBA" id="ARBA00064542"/>
    </source>
</evidence>
<keyword evidence="4 6" id="KW-0699">rRNA-binding</keyword>
<evidence type="ECO:0000256" key="5">
    <source>
        <dbReference type="RuleBase" id="RU003919"/>
    </source>
</evidence>
<dbReference type="PANTHER" id="PTHR23321">
    <property type="entry name" value="RIBOSOMAL PROTEIN S15, BACTERIAL AND ORGANELLAR"/>
    <property type="match status" value="1"/>
</dbReference>
<dbReference type="SUPFAM" id="SSF47060">
    <property type="entry name" value="S15/NS1 RNA-binding domain"/>
    <property type="match status" value="1"/>
</dbReference>
<comment type="function">
    <text evidence="4">Forms an intersubunit bridge (bridge B4) with the 23S rRNA of the 50S subunit in the ribosome.</text>
</comment>
<name>A0A060R992_9BACT</name>
<comment type="function">
    <text evidence="4 6">One of the primary rRNA binding proteins, it binds directly to 16S rRNA where it helps nucleate assembly of the platform of the 30S subunit by binding and bridging several RNA helices of the 16S rRNA.</text>
</comment>
<dbReference type="InterPro" id="IPR009068">
    <property type="entry name" value="uS15_NS1_RNA-bd_sf"/>
</dbReference>
<dbReference type="Pfam" id="PF00312">
    <property type="entry name" value="Ribosomal_S15"/>
    <property type="match status" value="1"/>
</dbReference>
<dbReference type="eggNOG" id="COG0184">
    <property type="taxonomic scope" value="Bacteria"/>
</dbReference>
<proteinExistence type="inferred from homology"/>
<dbReference type="STRING" id="1433126.BN938_0207"/>
<dbReference type="HOGENOM" id="CLU_148518_0_1_10"/>
<keyword evidence="4 6" id="KW-0694">RNA-binding</keyword>
<evidence type="ECO:0000256" key="4">
    <source>
        <dbReference type="HAMAP-Rule" id="MF_01343"/>
    </source>
</evidence>
<dbReference type="GO" id="GO:0006412">
    <property type="term" value="P:translation"/>
    <property type="evidence" value="ECO:0007669"/>
    <property type="project" value="UniProtKB-UniRule"/>
</dbReference>
<accession>A0A060R992</accession>
<keyword evidence="8" id="KW-1185">Reference proteome</keyword>
<sequence>MSYINSEKKQELFQTYGQSAVDTGSAESQIALFSFRISSLTEHLKKNKHDYNTQRALLKLVGKRRSLLDYLKEKDIERYRSIIKKLGIRK</sequence>
<dbReference type="PROSITE" id="PS00362">
    <property type="entry name" value="RIBOSOMAL_S15"/>
    <property type="match status" value="1"/>
</dbReference>
<comment type="subunit">
    <text evidence="3 4">Part of the 30S ribosomal subunit. Forms a bridge to the 50S subunit in the 70S ribosome, contacting the 23S rRNA.</text>
</comment>
<dbReference type="InterPro" id="IPR005290">
    <property type="entry name" value="Ribosomal_uS15_bac-type"/>
</dbReference>
<dbReference type="EMBL" id="HG934468">
    <property type="protein sequence ID" value="CDN30313.1"/>
    <property type="molecule type" value="Genomic_DNA"/>
</dbReference>
<evidence type="ECO:0000313" key="7">
    <source>
        <dbReference type="EMBL" id="CDN30313.1"/>
    </source>
</evidence>
<reference evidence="7 8" key="1">
    <citation type="journal article" date="2015" name="Genome Announc.">
        <title>Complete Genome Sequence of the Novel Leech Symbiont Mucinivorans hirudinis M3T.</title>
        <authorList>
            <person name="Nelson M.C."/>
            <person name="Bomar L."/>
            <person name="Graf J."/>
        </authorList>
    </citation>
    <scope>NUCLEOTIDE SEQUENCE [LARGE SCALE GENOMIC DNA]</scope>
    <source>
        <strain evidence="8">M3</strain>
    </source>
</reference>
<dbReference type="OrthoDB" id="9799262at2"/>
<dbReference type="NCBIfam" id="TIGR00952">
    <property type="entry name" value="S15_bact"/>
    <property type="match status" value="1"/>
</dbReference>
<keyword evidence="2 4" id="KW-0687">Ribonucleoprotein</keyword>
<dbReference type="CDD" id="cd00353">
    <property type="entry name" value="Ribosomal_S15p_S13e"/>
    <property type="match status" value="1"/>
</dbReference>
<dbReference type="FunFam" id="1.10.287.10:FF:000002">
    <property type="entry name" value="30S ribosomal protein S15"/>
    <property type="match status" value="1"/>
</dbReference>
<evidence type="ECO:0000256" key="1">
    <source>
        <dbReference type="ARBA" id="ARBA00022980"/>
    </source>
</evidence>
<keyword evidence="1 4" id="KW-0689">Ribosomal protein</keyword>
<dbReference type="KEGG" id="rbc:BN938_0207"/>
<dbReference type="HAMAP" id="MF_01343_B">
    <property type="entry name" value="Ribosomal_uS15_B"/>
    <property type="match status" value="1"/>
</dbReference>
<comment type="similarity">
    <text evidence="4 5">Belongs to the universal ribosomal protein uS15 family.</text>
</comment>
<dbReference type="InterPro" id="IPR000589">
    <property type="entry name" value="Ribosomal_uS15"/>
</dbReference>
<evidence type="ECO:0000256" key="2">
    <source>
        <dbReference type="ARBA" id="ARBA00023274"/>
    </source>
</evidence>
<dbReference type="SMART" id="SM01387">
    <property type="entry name" value="Ribosomal_S15"/>
    <property type="match status" value="1"/>
</dbReference>
<dbReference type="AlphaFoldDB" id="A0A060R992"/>
<evidence type="ECO:0000313" key="8">
    <source>
        <dbReference type="Proteomes" id="UP000027616"/>
    </source>
</evidence>
<dbReference type="GO" id="GO:0003735">
    <property type="term" value="F:structural constituent of ribosome"/>
    <property type="evidence" value="ECO:0007669"/>
    <property type="project" value="InterPro"/>
</dbReference>
<dbReference type="PANTHER" id="PTHR23321:SF26">
    <property type="entry name" value="SMALL RIBOSOMAL SUBUNIT PROTEIN US15M"/>
    <property type="match status" value="1"/>
</dbReference>
<evidence type="ECO:0000256" key="6">
    <source>
        <dbReference type="RuleBase" id="RU004524"/>
    </source>
</evidence>
<dbReference type="GO" id="GO:0019843">
    <property type="term" value="F:rRNA binding"/>
    <property type="evidence" value="ECO:0007669"/>
    <property type="project" value="UniProtKB-UniRule"/>
</dbReference>
<organism evidence="7 8">
    <name type="scientific">Mucinivorans hirudinis</name>
    <dbReference type="NCBI Taxonomy" id="1433126"/>
    <lineage>
        <taxon>Bacteria</taxon>
        <taxon>Pseudomonadati</taxon>
        <taxon>Bacteroidota</taxon>
        <taxon>Bacteroidia</taxon>
        <taxon>Bacteroidales</taxon>
        <taxon>Rikenellaceae</taxon>
        <taxon>Mucinivorans</taxon>
    </lineage>
</organism>
<dbReference type="GO" id="GO:0022627">
    <property type="term" value="C:cytosolic small ribosomal subunit"/>
    <property type="evidence" value="ECO:0007669"/>
    <property type="project" value="TreeGrafter"/>
</dbReference>
<dbReference type="Gene3D" id="6.10.250.3130">
    <property type="match status" value="1"/>
</dbReference>
<protein>
    <recommendedName>
        <fullName evidence="4">Small ribosomal subunit protein uS15</fullName>
    </recommendedName>
</protein>
<gene>
    <name evidence="4" type="primary">rpsO</name>
    <name evidence="7" type="ORF">BN938_0207</name>
</gene>
<dbReference type="PATRIC" id="fig|1433126.3.peg.205"/>
<dbReference type="Proteomes" id="UP000027616">
    <property type="component" value="Chromosome I"/>
</dbReference>